<keyword evidence="2" id="KW-1185">Reference proteome</keyword>
<gene>
    <name evidence="1" type="ORF">AALT52_02430</name>
</gene>
<organism evidence="1 2">
    <name type="scientific">Ligilactobacillus faecis</name>
    <dbReference type="NCBI Taxonomy" id="762833"/>
    <lineage>
        <taxon>Bacteria</taxon>
        <taxon>Bacillati</taxon>
        <taxon>Bacillota</taxon>
        <taxon>Bacilli</taxon>
        <taxon>Lactobacillales</taxon>
        <taxon>Lactobacillaceae</taxon>
        <taxon>Ligilactobacillus</taxon>
    </lineage>
</organism>
<evidence type="ECO:0000313" key="1">
    <source>
        <dbReference type="EMBL" id="MEY8661754.1"/>
    </source>
</evidence>
<name>A0ABV4DRI7_9LACO</name>
<sequence length="79" mass="9533">MFKRNRQKLRHTFDELLLKDIDNAKIAWDQARQTQEAVYDVDDELLAETCLARAKYEFLYREAKRRQVKGRMQASVFDH</sequence>
<dbReference type="Pfam" id="PF10704">
    <property type="entry name" value="DUF2508"/>
    <property type="match status" value="1"/>
</dbReference>
<evidence type="ECO:0000313" key="2">
    <source>
        <dbReference type="Proteomes" id="UP001565236"/>
    </source>
</evidence>
<accession>A0ABV4DRI7</accession>
<comment type="caution">
    <text evidence="1">The sequence shown here is derived from an EMBL/GenBank/DDBJ whole genome shotgun (WGS) entry which is preliminary data.</text>
</comment>
<dbReference type="EMBL" id="JBCLUF010000006">
    <property type="protein sequence ID" value="MEY8661754.1"/>
    <property type="molecule type" value="Genomic_DNA"/>
</dbReference>
<dbReference type="RefSeq" id="WP_280605557.1">
    <property type="nucleotide sequence ID" value="NZ_CP123639.1"/>
</dbReference>
<proteinExistence type="predicted"/>
<dbReference type="Proteomes" id="UP001565236">
    <property type="component" value="Unassembled WGS sequence"/>
</dbReference>
<reference evidence="1 2" key="1">
    <citation type="submission" date="2024-03" db="EMBL/GenBank/DDBJ databases">
        <title>Mouse gut bacterial collection (mGBC) of GemPharmatech.</title>
        <authorList>
            <person name="He Y."/>
            <person name="Dong L."/>
            <person name="Wu D."/>
            <person name="Gao X."/>
            <person name="Lin Z."/>
        </authorList>
    </citation>
    <scope>NUCLEOTIDE SEQUENCE [LARGE SCALE GENOMIC DNA]</scope>
    <source>
        <strain evidence="1 2">15-30</strain>
    </source>
</reference>
<protein>
    <submittedName>
        <fullName evidence="1">YaaL family protein</fullName>
    </submittedName>
</protein>
<dbReference type="InterPro" id="IPR019644">
    <property type="entry name" value="DUF2508"/>
</dbReference>